<dbReference type="InterPro" id="IPR004463">
    <property type="entry name" value="UDP-acyl_GlcNac_deAcase"/>
</dbReference>
<evidence type="ECO:0000256" key="7">
    <source>
        <dbReference type="ARBA" id="ARBA00022723"/>
    </source>
</evidence>
<name>A0A519BN52_9DELT</name>
<comment type="caution">
    <text evidence="13">The sequence shown here is derived from an EMBL/GenBank/DDBJ whole genome shotgun (WGS) entry which is preliminary data.</text>
</comment>
<comment type="catalytic activity">
    <reaction evidence="11 12">
        <text>a UDP-3-O-[(3R)-3-hydroxyacyl]-N-acetyl-alpha-D-glucosamine + H2O = a UDP-3-O-[(3R)-3-hydroxyacyl]-alpha-D-glucosamine + acetate</text>
        <dbReference type="Rhea" id="RHEA:67816"/>
        <dbReference type="ChEBI" id="CHEBI:15377"/>
        <dbReference type="ChEBI" id="CHEBI:30089"/>
        <dbReference type="ChEBI" id="CHEBI:137740"/>
        <dbReference type="ChEBI" id="CHEBI:173225"/>
        <dbReference type="EC" id="3.5.1.108"/>
    </reaction>
</comment>
<evidence type="ECO:0000256" key="8">
    <source>
        <dbReference type="ARBA" id="ARBA00022801"/>
    </source>
</evidence>
<dbReference type="GO" id="GO:0103117">
    <property type="term" value="F:UDP-3-O-acyl-N-acetylglucosamine deacetylase activity"/>
    <property type="evidence" value="ECO:0007669"/>
    <property type="project" value="UniProtKB-UniRule"/>
</dbReference>
<comment type="similarity">
    <text evidence="12">Belongs to the LpxC family.</text>
</comment>
<sequence>MKDKKIIIDESDEFQCTVRNIIYLKSVGLHSGKDVSIVIKPAQANKGITFIRKDLSPAVIIKADSQNICSTNLRTSVGKNGVCISTVEHLMSALWGAGIDNASIEVYGEEIPALDGSAKIYYEAIFESGIKELTAKRKYLKILEPVIVSSNDNIKNCKENDYSIAIYPSDDFEISYSMNFNHPFVGSGLFESKIDTSNFYTEISKARTFGFLKEVELLKKNGLALGGSLDNALVLNETGVLNKEGLRYKDEFIRHKVLDLIGDLYISGYRIKGKVIAKKTGHDMNAKLVKAINENKPEIKSNERNAYSKTFRLNNLLHKTGAAAAPLMSIDIANINAAGIIKFKIKNIHENIMV</sequence>
<dbReference type="Pfam" id="PF03331">
    <property type="entry name" value="LpxC"/>
    <property type="match status" value="1"/>
</dbReference>
<accession>A0A519BN52</accession>
<dbReference type="InterPro" id="IPR011334">
    <property type="entry name" value="UDP-acyl_GlcNac_deAcase_C"/>
</dbReference>
<keyword evidence="7 12" id="KW-0479">Metal-binding</keyword>
<feature type="binding site" evidence="12">
    <location>
        <position position="89"/>
    </location>
    <ligand>
        <name>Zn(2+)</name>
        <dbReference type="ChEBI" id="CHEBI:29105"/>
    </ligand>
</feature>
<comment type="cofactor">
    <cofactor evidence="1 12">
        <name>Zn(2+)</name>
        <dbReference type="ChEBI" id="CHEBI:29105"/>
    </cofactor>
</comment>
<evidence type="ECO:0000313" key="13">
    <source>
        <dbReference type="EMBL" id="RZD18704.1"/>
    </source>
</evidence>
<dbReference type="PANTHER" id="PTHR33694">
    <property type="entry name" value="UDP-3-O-ACYL-N-ACETYLGLUCOSAMINE DEACETYLASE 1, MITOCHONDRIAL-RELATED"/>
    <property type="match status" value="1"/>
</dbReference>
<evidence type="ECO:0000256" key="9">
    <source>
        <dbReference type="ARBA" id="ARBA00022833"/>
    </source>
</evidence>
<evidence type="ECO:0000313" key="14">
    <source>
        <dbReference type="Proteomes" id="UP000319296"/>
    </source>
</evidence>
<comment type="pathway">
    <text evidence="3 12">Glycolipid biosynthesis; lipid IV(A) biosynthesis; lipid IV(A) from (3R)-3-hydroxytetradecanoyl-[acyl-carrier-protein] and UDP-N-acetyl-alpha-D-glucosamine: step 2/6.</text>
</comment>
<evidence type="ECO:0000256" key="3">
    <source>
        <dbReference type="ARBA" id="ARBA00005002"/>
    </source>
</evidence>
<evidence type="ECO:0000256" key="1">
    <source>
        <dbReference type="ARBA" id="ARBA00001947"/>
    </source>
</evidence>
<dbReference type="EC" id="3.5.1.108" evidence="4 12"/>
<reference evidence="13 14" key="1">
    <citation type="journal article" date="2019" name="ISME J.">
        <title>Insights into ecological role of a new deltaproteobacterial order Candidatus Acidulodesulfobacterales by metagenomics and metatranscriptomics.</title>
        <authorList>
            <person name="Tan S."/>
            <person name="Liu J."/>
            <person name="Fang Y."/>
            <person name="Hedlund B.P."/>
            <person name="Lian Z.H."/>
            <person name="Huang L.Y."/>
            <person name="Li J.T."/>
            <person name="Huang L.N."/>
            <person name="Li W.J."/>
            <person name="Jiang H.C."/>
            <person name="Dong H.L."/>
            <person name="Shu W.S."/>
        </authorList>
    </citation>
    <scope>NUCLEOTIDE SEQUENCE [LARGE SCALE GENOMIC DNA]</scope>
    <source>
        <strain evidence="13">AP1</strain>
    </source>
</reference>
<evidence type="ECO:0000256" key="4">
    <source>
        <dbReference type="ARBA" id="ARBA00012745"/>
    </source>
</evidence>
<evidence type="ECO:0000256" key="10">
    <source>
        <dbReference type="ARBA" id="ARBA00023098"/>
    </source>
</evidence>
<evidence type="ECO:0000256" key="6">
    <source>
        <dbReference type="ARBA" id="ARBA00022556"/>
    </source>
</evidence>
<gene>
    <name evidence="12" type="primary">lpxC</name>
    <name evidence="13" type="ORF">EVG15_04835</name>
</gene>
<feature type="active site" description="Proton donor" evidence="12">
    <location>
        <position position="282"/>
    </location>
</feature>
<evidence type="ECO:0000256" key="5">
    <source>
        <dbReference type="ARBA" id="ARBA00022516"/>
    </source>
</evidence>
<dbReference type="UniPathway" id="UPA00359">
    <property type="reaction ID" value="UER00478"/>
</dbReference>
<dbReference type="HAMAP" id="MF_00388">
    <property type="entry name" value="LpxC"/>
    <property type="match status" value="1"/>
</dbReference>
<evidence type="ECO:0000256" key="11">
    <source>
        <dbReference type="ARBA" id="ARBA00024535"/>
    </source>
</evidence>
<keyword evidence="10 12" id="KW-0443">Lipid metabolism</keyword>
<dbReference type="Gene3D" id="3.30.230.20">
    <property type="entry name" value="lpxc deacetylase, domain 1"/>
    <property type="match status" value="1"/>
</dbReference>
<proteinExistence type="inferred from homology"/>
<dbReference type="PANTHER" id="PTHR33694:SF1">
    <property type="entry name" value="UDP-3-O-ACYL-N-ACETYLGLUCOSAMINE DEACETYLASE 1, MITOCHONDRIAL-RELATED"/>
    <property type="match status" value="1"/>
</dbReference>
<dbReference type="GO" id="GO:0016020">
    <property type="term" value="C:membrane"/>
    <property type="evidence" value="ECO:0007669"/>
    <property type="project" value="GOC"/>
</dbReference>
<dbReference type="AlphaFoldDB" id="A0A519BN52"/>
<feature type="binding site" evidence="12">
    <location>
        <position position="259"/>
    </location>
    <ligand>
        <name>Zn(2+)</name>
        <dbReference type="ChEBI" id="CHEBI:29105"/>
    </ligand>
</feature>
<keyword evidence="8 12" id="KW-0378">Hydrolase</keyword>
<evidence type="ECO:0000256" key="12">
    <source>
        <dbReference type="HAMAP-Rule" id="MF_00388"/>
    </source>
</evidence>
<organism evidence="13 14">
    <name type="scientific">Candidatus Acididesulfobacter diazotrophicus</name>
    <dbReference type="NCBI Taxonomy" id="2597226"/>
    <lineage>
        <taxon>Bacteria</taxon>
        <taxon>Deltaproteobacteria</taxon>
        <taxon>Candidatus Acidulodesulfobacterales</taxon>
        <taxon>Candidatus Acididesulfobacter</taxon>
    </lineage>
</organism>
<dbReference type="GO" id="GO:0009245">
    <property type="term" value="P:lipid A biosynthetic process"/>
    <property type="evidence" value="ECO:0007669"/>
    <property type="project" value="UniProtKB-UniRule"/>
</dbReference>
<dbReference type="Gene3D" id="3.30.1700.10">
    <property type="entry name" value="lpxc deacetylase, domain 2"/>
    <property type="match status" value="1"/>
</dbReference>
<dbReference type="EMBL" id="SGBB01000006">
    <property type="protein sequence ID" value="RZD18704.1"/>
    <property type="molecule type" value="Genomic_DNA"/>
</dbReference>
<dbReference type="SUPFAM" id="SSF54211">
    <property type="entry name" value="Ribosomal protein S5 domain 2-like"/>
    <property type="match status" value="2"/>
</dbReference>
<feature type="binding site" evidence="12">
    <location>
        <position position="255"/>
    </location>
    <ligand>
        <name>Zn(2+)</name>
        <dbReference type="ChEBI" id="CHEBI:29105"/>
    </ligand>
</feature>
<dbReference type="InterPro" id="IPR015870">
    <property type="entry name" value="UDP-acyl_N-AcGlcN_deAcase_N"/>
</dbReference>
<dbReference type="InterPro" id="IPR020568">
    <property type="entry name" value="Ribosomal_Su5_D2-typ_SF"/>
</dbReference>
<dbReference type="NCBIfam" id="TIGR00325">
    <property type="entry name" value="lpxC"/>
    <property type="match status" value="1"/>
</dbReference>
<dbReference type="GO" id="GO:0046872">
    <property type="term" value="F:metal ion binding"/>
    <property type="evidence" value="ECO:0007669"/>
    <property type="project" value="UniProtKB-KW"/>
</dbReference>
<keyword evidence="5 12" id="KW-0444">Lipid biosynthesis</keyword>
<keyword evidence="6 12" id="KW-0441">Lipid A biosynthesis</keyword>
<keyword evidence="9 12" id="KW-0862">Zinc</keyword>
<protein>
    <recommendedName>
        <fullName evidence="4 12">UDP-3-O-acyl-N-acetylglucosamine deacetylase</fullName>
        <shortName evidence="12">UDP-3-O-acyl-GlcNAc deacetylase</shortName>
        <ecNumber evidence="4 12">3.5.1.108</ecNumber>
    </recommendedName>
    <alternativeName>
        <fullName evidence="12">UDP-3-O-[R-3-hydroxymyristoyl]-N-acetylglucosamine deacetylase</fullName>
    </alternativeName>
</protein>
<comment type="function">
    <text evidence="2 12">Catalyzes the hydrolysis of UDP-3-O-myristoyl-N-acetylglucosamine to form UDP-3-O-myristoylglucosamine and acetate, the committed step in lipid A biosynthesis.</text>
</comment>
<evidence type="ECO:0000256" key="2">
    <source>
        <dbReference type="ARBA" id="ARBA00002923"/>
    </source>
</evidence>
<dbReference type="Proteomes" id="UP000319296">
    <property type="component" value="Unassembled WGS sequence"/>
</dbReference>